<evidence type="ECO:0000256" key="1">
    <source>
        <dbReference type="SAM" id="SignalP"/>
    </source>
</evidence>
<name>A0A4R2IAR2_9ACTN</name>
<evidence type="ECO:0000313" key="2">
    <source>
        <dbReference type="EMBL" id="TCO40488.1"/>
    </source>
</evidence>
<dbReference type="Gene3D" id="3.40.190.10">
    <property type="entry name" value="Periplasmic binding protein-like II"/>
    <property type="match status" value="1"/>
</dbReference>
<feature type="chain" id="PRO_5039530574" description="ABC-type nitrate/sulfonate/bicarbonate transport system substrate-binding protein" evidence="1">
    <location>
        <begin position="25"/>
        <end position="389"/>
    </location>
</feature>
<evidence type="ECO:0000313" key="3">
    <source>
        <dbReference type="Proteomes" id="UP000295573"/>
    </source>
</evidence>
<dbReference type="AlphaFoldDB" id="A0A4R2IAR2"/>
<dbReference type="RefSeq" id="WP_241996537.1">
    <property type="nucleotide sequence ID" value="NZ_SLWR01000017.1"/>
</dbReference>
<gene>
    <name evidence="2" type="ORF">EV646_11729</name>
</gene>
<proteinExistence type="predicted"/>
<dbReference type="Proteomes" id="UP000295573">
    <property type="component" value="Unassembled WGS sequence"/>
</dbReference>
<organism evidence="2 3">
    <name type="scientific">Kribbella antiqua</name>
    <dbReference type="NCBI Taxonomy" id="2512217"/>
    <lineage>
        <taxon>Bacteria</taxon>
        <taxon>Bacillati</taxon>
        <taxon>Actinomycetota</taxon>
        <taxon>Actinomycetes</taxon>
        <taxon>Propionibacteriales</taxon>
        <taxon>Kribbellaceae</taxon>
        <taxon>Kribbella</taxon>
    </lineage>
</organism>
<protein>
    <recommendedName>
        <fullName evidence="4">ABC-type nitrate/sulfonate/bicarbonate transport system substrate-binding protein</fullName>
    </recommendedName>
</protein>
<dbReference type="EMBL" id="SLWR01000017">
    <property type="protein sequence ID" value="TCO40488.1"/>
    <property type="molecule type" value="Genomic_DNA"/>
</dbReference>
<dbReference type="PROSITE" id="PS51257">
    <property type="entry name" value="PROKAR_LIPOPROTEIN"/>
    <property type="match status" value="1"/>
</dbReference>
<keyword evidence="3" id="KW-1185">Reference proteome</keyword>
<comment type="caution">
    <text evidence="2">The sequence shown here is derived from an EMBL/GenBank/DDBJ whole genome shotgun (WGS) entry which is preliminary data.</text>
</comment>
<sequence length="389" mass="40912">MNRKITAAVVGTAVLALSACGNGAASTTSGGGVQATSAATTGSAKDLSSVCPKTVVMQQDWQPEAEHSAMYQLVGPGYTIDTAKKRVTGPLVAGGVDTGVKVEVRAGGPSVGFQPVPALMYLDKSILIGAVSSDAAISGSVKQPTTAVVAPLNKSPQILMWDPKTYPDAKTIADVAKTGAVVVTAGDIIPALLMSKGMITKKQIDTGYEGTPARFVGDPKILQQGFISAEPYIYEHEVSAWKKPIGSQLLADIGYNIYPEAFSVRTDDVTKQSACLKKLVPILQQAQIDYLANPSPVNQLIVELVQKYNTGWTYSEGVATYAAESMAKYQIIANDPATGSLGGFDEKRVQEILDTFSPILKQGGASIKPGLKPADLVTNEFIDKSIKQS</sequence>
<accession>A0A4R2IAR2</accession>
<keyword evidence="1" id="KW-0732">Signal</keyword>
<evidence type="ECO:0008006" key="4">
    <source>
        <dbReference type="Google" id="ProtNLM"/>
    </source>
</evidence>
<reference evidence="2 3" key="1">
    <citation type="journal article" date="2015" name="Stand. Genomic Sci.">
        <title>Genomic Encyclopedia of Bacterial and Archaeal Type Strains, Phase III: the genomes of soil and plant-associated and newly described type strains.</title>
        <authorList>
            <person name="Whitman W.B."/>
            <person name="Woyke T."/>
            <person name="Klenk H.P."/>
            <person name="Zhou Y."/>
            <person name="Lilburn T.G."/>
            <person name="Beck B.J."/>
            <person name="De Vos P."/>
            <person name="Vandamme P."/>
            <person name="Eisen J.A."/>
            <person name="Garrity G."/>
            <person name="Hugenholtz P."/>
            <person name="Kyrpides N.C."/>
        </authorList>
    </citation>
    <scope>NUCLEOTIDE SEQUENCE [LARGE SCALE GENOMIC DNA]</scope>
    <source>
        <strain evidence="2 3">VKM Ac-2541</strain>
    </source>
</reference>
<feature type="signal peptide" evidence="1">
    <location>
        <begin position="1"/>
        <end position="24"/>
    </location>
</feature>